<proteinExistence type="predicted"/>
<sequence>MCEISPIQTLLLTGDIEGAFALASSEPSLDLLMQVLLSQGTSIDVQRVAQHLVIKCCVKPDANALYTAALKKLPYLVQLFNHRGASMRSALRHAYQARQDDAFEMLLNCGVIELSSFKA</sequence>
<name>A0A6C0KTI9_9ZZZZ</name>
<dbReference type="EMBL" id="MN740961">
    <property type="protein sequence ID" value="QHU19997.1"/>
    <property type="molecule type" value="Genomic_DNA"/>
</dbReference>
<dbReference type="AlphaFoldDB" id="A0A6C0KTI9"/>
<evidence type="ECO:0000313" key="1">
    <source>
        <dbReference type="EMBL" id="QHU19997.1"/>
    </source>
</evidence>
<accession>A0A6C0KTI9</accession>
<reference evidence="1" key="1">
    <citation type="journal article" date="2020" name="Nature">
        <title>Giant virus diversity and host interactions through global metagenomics.</title>
        <authorList>
            <person name="Schulz F."/>
            <person name="Roux S."/>
            <person name="Paez-Espino D."/>
            <person name="Jungbluth S."/>
            <person name="Walsh D.A."/>
            <person name="Denef V.J."/>
            <person name="McMahon K.D."/>
            <person name="Konstantinidis K.T."/>
            <person name="Eloe-Fadrosh E.A."/>
            <person name="Kyrpides N.C."/>
            <person name="Woyke T."/>
        </authorList>
    </citation>
    <scope>NUCLEOTIDE SEQUENCE</scope>
    <source>
        <strain evidence="1">GVMAG-S-3300013014-136</strain>
    </source>
</reference>
<protein>
    <submittedName>
        <fullName evidence="1">Uncharacterized protein</fullName>
    </submittedName>
</protein>
<organism evidence="1">
    <name type="scientific">viral metagenome</name>
    <dbReference type="NCBI Taxonomy" id="1070528"/>
    <lineage>
        <taxon>unclassified sequences</taxon>
        <taxon>metagenomes</taxon>
        <taxon>organismal metagenomes</taxon>
    </lineage>
</organism>